<gene>
    <name evidence="3" type="ORF">QBC37DRAFT_458746</name>
</gene>
<organism evidence="3 4">
    <name type="scientific">Rhypophila decipiens</name>
    <dbReference type="NCBI Taxonomy" id="261697"/>
    <lineage>
        <taxon>Eukaryota</taxon>
        <taxon>Fungi</taxon>
        <taxon>Dikarya</taxon>
        <taxon>Ascomycota</taxon>
        <taxon>Pezizomycotina</taxon>
        <taxon>Sordariomycetes</taxon>
        <taxon>Sordariomycetidae</taxon>
        <taxon>Sordariales</taxon>
        <taxon>Naviculisporaceae</taxon>
        <taxon>Rhypophila</taxon>
    </lineage>
</organism>
<keyword evidence="4" id="KW-1185">Reference proteome</keyword>
<dbReference type="Proteomes" id="UP001301769">
    <property type="component" value="Unassembled WGS sequence"/>
</dbReference>
<evidence type="ECO:0000313" key="3">
    <source>
        <dbReference type="EMBL" id="KAK4215510.1"/>
    </source>
</evidence>
<feature type="region of interest" description="Disordered" evidence="2">
    <location>
        <begin position="555"/>
        <end position="650"/>
    </location>
</feature>
<feature type="compositionally biased region" description="Basic and acidic residues" evidence="2">
    <location>
        <begin position="576"/>
        <end position="593"/>
    </location>
</feature>
<feature type="region of interest" description="Disordered" evidence="2">
    <location>
        <begin position="94"/>
        <end position="121"/>
    </location>
</feature>
<reference evidence="3" key="2">
    <citation type="submission" date="2023-05" db="EMBL/GenBank/DDBJ databases">
        <authorList>
            <consortium name="Lawrence Berkeley National Laboratory"/>
            <person name="Steindorff A."/>
            <person name="Hensen N."/>
            <person name="Bonometti L."/>
            <person name="Westerberg I."/>
            <person name="Brannstrom I.O."/>
            <person name="Guillou S."/>
            <person name="Cros-Aarteil S."/>
            <person name="Calhoun S."/>
            <person name="Haridas S."/>
            <person name="Kuo A."/>
            <person name="Mondo S."/>
            <person name="Pangilinan J."/>
            <person name="Riley R."/>
            <person name="Labutti K."/>
            <person name="Andreopoulos B."/>
            <person name="Lipzen A."/>
            <person name="Chen C."/>
            <person name="Yanf M."/>
            <person name="Daum C."/>
            <person name="Ng V."/>
            <person name="Clum A."/>
            <person name="Ohm R."/>
            <person name="Martin F."/>
            <person name="Silar P."/>
            <person name="Natvig D."/>
            <person name="Lalanne C."/>
            <person name="Gautier V."/>
            <person name="Ament-Velasquez S.L."/>
            <person name="Kruys A."/>
            <person name="Hutchinson M.I."/>
            <person name="Powell A.J."/>
            <person name="Barry K."/>
            <person name="Miller A.N."/>
            <person name="Grigoriev I.V."/>
            <person name="Debuchy R."/>
            <person name="Gladieux P."/>
            <person name="Thoren M.H."/>
            <person name="Johannesson H."/>
        </authorList>
    </citation>
    <scope>NUCLEOTIDE SEQUENCE</scope>
    <source>
        <strain evidence="3">PSN293</strain>
    </source>
</reference>
<feature type="compositionally biased region" description="Basic residues" evidence="2">
    <location>
        <begin position="633"/>
        <end position="650"/>
    </location>
</feature>
<feature type="compositionally biased region" description="Pro residues" evidence="2">
    <location>
        <begin position="557"/>
        <end position="567"/>
    </location>
</feature>
<protein>
    <submittedName>
        <fullName evidence="3">Uncharacterized protein</fullName>
    </submittedName>
</protein>
<reference evidence="3" key="1">
    <citation type="journal article" date="2023" name="Mol. Phylogenet. Evol.">
        <title>Genome-scale phylogeny and comparative genomics of the fungal order Sordariales.</title>
        <authorList>
            <person name="Hensen N."/>
            <person name="Bonometti L."/>
            <person name="Westerberg I."/>
            <person name="Brannstrom I.O."/>
            <person name="Guillou S."/>
            <person name="Cros-Aarteil S."/>
            <person name="Calhoun S."/>
            <person name="Haridas S."/>
            <person name="Kuo A."/>
            <person name="Mondo S."/>
            <person name="Pangilinan J."/>
            <person name="Riley R."/>
            <person name="LaButti K."/>
            <person name="Andreopoulos B."/>
            <person name="Lipzen A."/>
            <person name="Chen C."/>
            <person name="Yan M."/>
            <person name="Daum C."/>
            <person name="Ng V."/>
            <person name="Clum A."/>
            <person name="Steindorff A."/>
            <person name="Ohm R.A."/>
            <person name="Martin F."/>
            <person name="Silar P."/>
            <person name="Natvig D.O."/>
            <person name="Lalanne C."/>
            <person name="Gautier V."/>
            <person name="Ament-Velasquez S.L."/>
            <person name="Kruys A."/>
            <person name="Hutchinson M.I."/>
            <person name="Powell A.J."/>
            <person name="Barry K."/>
            <person name="Miller A.N."/>
            <person name="Grigoriev I.V."/>
            <person name="Debuchy R."/>
            <person name="Gladieux P."/>
            <person name="Hiltunen Thoren M."/>
            <person name="Johannesson H."/>
        </authorList>
    </citation>
    <scope>NUCLEOTIDE SEQUENCE</scope>
    <source>
        <strain evidence="3">PSN293</strain>
    </source>
</reference>
<evidence type="ECO:0000256" key="2">
    <source>
        <dbReference type="SAM" id="MobiDB-lite"/>
    </source>
</evidence>
<accession>A0AAN6YCT9</accession>
<evidence type="ECO:0000313" key="4">
    <source>
        <dbReference type="Proteomes" id="UP001301769"/>
    </source>
</evidence>
<sequence length="650" mass="75381">MSTSPRSDSSDMDWIDPDLPLVDSFPNYYWPAAFYRMPLGPWSAWNDPRTFSEEEFDSEEAEAFFEGEAHGLLLADGCRPAYNVKALRELMGLEPEPPASDTSTDSSDSDSDASDENVYKGPRISVRSQRRLIEAWLEERLPGKAPQLYVKGRDYKPQGEMSIFRNQLKRWLQFRMWQESNRGYKMARDMRHTNVVHCLVKKADGANGPSADPFRPYNTPMGKDDVRREWGDRRARGLKDPKTNRPWTLKAIREQGLAFIVAHGYLPPYADEWTRCAEKIFEEEVEEPHYRELLSLAGLDPNTVGFMFEERPPSPPGPDEVLQGHGFRPWGFNYLLVDLEETLDRHHTQPPWGSRLLPVDLVDFKMDTWKQDHFSTWVEYVYWECRQLDLLESRFVSEVADGTDELARILLMQPSLPRAGIKTWHDGDSIGHVFAPNAQRIRKSRLYNQTLYLKHVKQEYENLKESRSRNDPYAIATRRKAIEEAEKDLEALKKYQDKLTEYLRKHGVSGERFRALTQALERQESRRDWAFNEMFEMANKGRKGLLDLKKVVRESPYPEPWNPPPMVPQYYRGRPPRPEPSNKKRRVYDDSIPRRKSRRLAGQEPEPLVQPAQEVPVVPPVEGQGGEDGKAGGKGRRRPSKKFRKANPPP</sequence>
<keyword evidence="1" id="KW-0175">Coiled coil</keyword>
<proteinExistence type="predicted"/>
<evidence type="ECO:0000256" key="1">
    <source>
        <dbReference type="SAM" id="Coils"/>
    </source>
</evidence>
<dbReference type="AlphaFoldDB" id="A0AAN6YCT9"/>
<feature type="coiled-coil region" evidence="1">
    <location>
        <begin position="475"/>
        <end position="505"/>
    </location>
</feature>
<name>A0AAN6YCT9_9PEZI</name>
<dbReference type="EMBL" id="MU858079">
    <property type="protein sequence ID" value="KAK4215510.1"/>
    <property type="molecule type" value="Genomic_DNA"/>
</dbReference>
<comment type="caution">
    <text evidence="3">The sequence shown here is derived from an EMBL/GenBank/DDBJ whole genome shotgun (WGS) entry which is preliminary data.</text>
</comment>
<feature type="compositionally biased region" description="Low complexity" evidence="2">
    <location>
        <begin position="603"/>
        <end position="622"/>
    </location>
</feature>